<sequence length="32" mass="3435">MLRHEASAADETDASCLSMTEVKKIAIKSGLQ</sequence>
<gene>
    <name evidence="1" type="ORF">EV200_102639</name>
</gene>
<evidence type="ECO:0000313" key="2">
    <source>
        <dbReference type="Proteomes" id="UP000295684"/>
    </source>
</evidence>
<dbReference type="AlphaFoldDB" id="A0A4R2HK02"/>
<organism evidence="1 2">
    <name type="scientific">Pedobacter psychrotolerans</name>
    <dbReference type="NCBI Taxonomy" id="1843235"/>
    <lineage>
        <taxon>Bacteria</taxon>
        <taxon>Pseudomonadati</taxon>
        <taxon>Bacteroidota</taxon>
        <taxon>Sphingobacteriia</taxon>
        <taxon>Sphingobacteriales</taxon>
        <taxon>Sphingobacteriaceae</taxon>
        <taxon>Pedobacter</taxon>
    </lineage>
</organism>
<reference evidence="1 2" key="1">
    <citation type="submission" date="2019-03" db="EMBL/GenBank/DDBJ databases">
        <title>Genomic Encyclopedia of Type Strains, Phase IV (KMG-IV): sequencing the most valuable type-strain genomes for metagenomic binning, comparative biology and taxonomic classification.</title>
        <authorList>
            <person name="Goeker M."/>
        </authorList>
    </citation>
    <scope>NUCLEOTIDE SEQUENCE [LARGE SCALE GENOMIC DNA]</scope>
    <source>
        <strain evidence="1 2">DSM 103236</strain>
    </source>
</reference>
<accession>A0A4R2HK02</accession>
<name>A0A4R2HK02_9SPHI</name>
<comment type="caution">
    <text evidence="1">The sequence shown here is derived from an EMBL/GenBank/DDBJ whole genome shotgun (WGS) entry which is preliminary data.</text>
</comment>
<protein>
    <submittedName>
        <fullName evidence="1">Uncharacterized protein</fullName>
    </submittedName>
</protein>
<evidence type="ECO:0000313" key="1">
    <source>
        <dbReference type="EMBL" id="TCO29216.1"/>
    </source>
</evidence>
<proteinExistence type="predicted"/>
<dbReference type="EMBL" id="SLWO01000002">
    <property type="protein sequence ID" value="TCO29216.1"/>
    <property type="molecule type" value="Genomic_DNA"/>
</dbReference>
<dbReference type="Proteomes" id="UP000295684">
    <property type="component" value="Unassembled WGS sequence"/>
</dbReference>